<evidence type="ECO:0000256" key="6">
    <source>
        <dbReference type="PIRSR" id="PIRSR000097-3"/>
    </source>
</evidence>
<evidence type="ECO:0000256" key="1">
    <source>
        <dbReference type="ARBA" id="ARBA00007905"/>
    </source>
</evidence>
<dbReference type="InterPro" id="IPR018170">
    <property type="entry name" value="Aldo/ket_reductase_CS"/>
</dbReference>
<dbReference type="PANTHER" id="PTHR43827:SF3">
    <property type="entry name" value="NADP-DEPENDENT OXIDOREDUCTASE DOMAIN-CONTAINING PROTEIN"/>
    <property type="match status" value="1"/>
</dbReference>
<dbReference type="RefSeq" id="XP_062625561.1">
    <property type="nucleotide sequence ID" value="XM_062769577.1"/>
</dbReference>
<dbReference type="InterPro" id="IPR044494">
    <property type="entry name" value="AKR3C2/3"/>
</dbReference>
<sequence length="293" mass="32458">MTAFPTVTLNDGNKYPVVGFGTGSALYQKDATDLVVSALESGFVSLDTAEVYANTQSVGDALKQWGGKREDVYILTKWGKSQPGSDVNEPRKVLEGLLKELGTDYVDLYLIHFPKVTDRPLAETWKVFEQIKRDGLARSIGVSNFAAEKIEELAKTWEIPAAVNQIEYSPYIYHSAQIERLAAVQKKYDVKFQAYGPLSSLSRTPGGPVDPVVKKIAEAHKATEAQVLLKWAQQFGGGTVVTTSRNVPRQKEYVEAFTKISALTDAEVAEIAEAGKGRFYRQFLQNIWDEAEQ</sequence>
<keyword evidence="3" id="KW-0560">Oxidoreductase</keyword>
<evidence type="ECO:0000256" key="4">
    <source>
        <dbReference type="PIRSR" id="PIRSR000097-1"/>
    </source>
</evidence>
<keyword evidence="9" id="KW-1185">Reference proteome</keyword>
<evidence type="ECO:0000256" key="3">
    <source>
        <dbReference type="ARBA" id="ARBA00023002"/>
    </source>
</evidence>
<organism evidence="8 9">
    <name type="scientific">Vanrija pseudolonga</name>
    <dbReference type="NCBI Taxonomy" id="143232"/>
    <lineage>
        <taxon>Eukaryota</taxon>
        <taxon>Fungi</taxon>
        <taxon>Dikarya</taxon>
        <taxon>Basidiomycota</taxon>
        <taxon>Agaricomycotina</taxon>
        <taxon>Tremellomycetes</taxon>
        <taxon>Trichosporonales</taxon>
        <taxon>Trichosporonaceae</taxon>
        <taxon>Vanrija</taxon>
    </lineage>
</organism>
<evidence type="ECO:0000259" key="7">
    <source>
        <dbReference type="Pfam" id="PF00248"/>
    </source>
</evidence>
<dbReference type="AlphaFoldDB" id="A0AAF1BKE6"/>
<feature type="domain" description="NADP-dependent oxidoreductase" evidence="7">
    <location>
        <begin position="25"/>
        <end position="274"/>
    </location>
</feature>
<accession>A0AAF1BKE6</accession>
<evidence type="ECO:0000256" key="5">
    <source>
        <dbReference type="PIRSR" id="PIRSR000097-2"/>
    </source>
</evidence>
<keyword evidence="2" id="KW-0521">NADP</keyword>
<dbReference type="InterPro" id="IPR020471">
    <property type="entry name" value="AKR"/>
</dbReference>
<dbReference type="PIRSF" id="PIRSF000097">
    <property type="entry name" value="AKR"/>
    <property type="match status" value="1"/>
</dbReference>
<name>A0AAF1BKE6_9TREE</name>
<dbReference type="InterPro" id="IPR023210">
    <property type="entry name" value="NADP_OxRdtase_dom"/>
</dbReference>
<evidence type="ECO:0000313" key="8">
    <source>
        <dbReference type="EMBL" id="WOO79529.1"/>
    </source>
</evidence>
<reference evidence="8" key="1">
    <citation type="submission" date="2023-10" db="EMBL/GenBank/DDBJ databases">
        <authorList>
            <person name="Noh H."/>
        </authorList>
    </citation>
    <scope>NUCLEOTIDE SEQUENCE</scope>
    <source>
        <strain evidence="8">DUCC4014</strain>
    </source>
</reference>
<dbReference type="SUPFAM" id="SSF51430">
    <property type="entry name" value="NAD(P)-linked oxidoreductase"/>
    <property type="match status" value="1"/>
</dbReference>
<protein>
    <submittedName>
        <fullName evidence="8">NADPH-dependent conjugated polyketone reductase C1</fullName>
    </submittedName>
</protein>
<feature type="site" description="Lowers pKa of active site Tyr" evidence="6">
    <location>
        <position position="77"/>
    </location>
</feature>
<dbReference type="PANTHER" id="PTHR43827">
    <property type="entry name" value="2,5-DIKETO-D-GLUCONIC ACID REDUCTASE"/>
    <property type="match status" value="1"/>
</dbReference>
<dbReference type="InterPro" id="IPR036812">
    <property type="entry name" value="NAD(P)_OxRdtase_dom_sf"/>
</dbReference>
<evidence type="ECO:0000256" key="2">
    <source>
        <dbReference type="ARBA" id="ARBA00022857"/>
    </source>
</evidence>
<dbReference type="Proteomes" id="UP000827549">
    <property type="component" value="Chromosome 2"/>
</dbReference>
<dbReference type="EMBL" id="CP086715">
    <property type="protein sequence ID" value="WOO79529.1"/>
    <property type="molecule type" value="Genomic_DNA"/>
</dbReference>
<gene>
    <name evidence="8" type="primary">cpr-c1_0</name>
    <name evidence="8" type="ORF">LOC62_02G003053</name>
</gene>
<dbReference type="GO" id="GO:0016616">
    <property type="term" value="F:oxidoreductase activity, acting on the CH-OH group of donors, NAD or NADP as acceptor"/>
    <property type="evidence" value="ECO:0007669"/>
    <property type="project" value="UniProtKB-ARBA"/>
</dbReference>
<dbReference type="CDD" id="cd19120">
    <property type="entry name" value="AKR_AKR3C2-3"/>
    <property type="match status" value="1"/>
</dbReference>
<feature type="active site" description="Proton donor" evidence="4">
    <location>
        <position position="52"/>
    </location>
</feature>
<dbReference type="PRINTS" id="PR00069">
    <property type="entry name" value="ALDKETRDTASE"/>
</dbReference>
<comment type="similarity">
    <text evidence="1">Belongs to the aldo/keto reductase family.</text>
</comment>
<proteinExistence type="inferred from homology"/>
<dbReference type="GeneID" id="87806299"/>
<dbReference type="PROSITE" id="PS00062">
    <property type="entry name" value="ALDOKETO_REDUCTASE_2"/>
    <property type="match status" value="1"/>
</dbReference>
<evidence type="ECO:0000313" key="9">
    <source>
        <dbReference type="Proteomes" id="UP000827549"/>
    </source>
</evidence>
<dbReference type="Gene3D" id="3.20.20.100">
    <property type="entry name" value="NADP-dependent oxidoreductase domain"/>
    <property type="match status" value="1"/>
</dbReference>
<dbReference type="GO" id="GO:0016652">
    <property type="term" value="F:oxidoreductase activity, acting on NAD(P)H as acceptor"/>
    <property type="evidence" value="ECO:0007669"/>
    <property type="project" value="InterPro"/>
</dbReference>
<dbReference type="Pfam" id="PF00248">
    <property type="entry name" value="Aldo_ket_red"/>
    <property type="match status" value="1"/>
</dbReference>
<feature type="binding site" evidence="5">
    <location>
        <position position="112"/>
    </location>
    <ligand>
        <name>substrate</name>
    </ligand>
</feature>